<feature type="domain" description="Formyl transferase N-terminal" evidence="5">
    <location>
        <begin position="8"/>
        <end position="186"/>
    </location>
</feature>
<dbReference type="CDD" id="cd08645">
    <property type="entry name" value="FMT_core_GART"/>
    <property type="match status" value="1"/>
</dbReference>
<feature type="binding site" evidence="4">
    <location>
        <begin position="16"/>
        <end position="18"/>
    </location>
    <ligand>
        <name>N(1)-(5-phospho-beta-D-ribosyl)glycinamide</name>
        <dbReference type="ChEBI" id="CHEBI:143788"/>
    </ligand>
</feature>
<dbReference type="InterPro" id="IPR004607">
    <property type="entry name" value="GART"/>
</dbReference>
<dbReference type="GO" id="GO:0006189">
    <property type="term" value="P:'de novo' IMP biosynthetic process"/>
    <property type="evidence" value="ECO:0007669"/>
    <property type="project" value="UniProtKB-UniRule"/>
</dbReference>
<dbReference type="HAMAP" id="MF_01930">
    <property type="entry name" value="PurN"/>
    <property type="match status" value="1"/>
</dbReference>
<dbReference type="Gene3D" id="3.40.50.170">
    <property type="entry name" value="Formyl transferase, N-terminal domain"/>
    <property type="match status" value="1"/>
</dbReference>
<keyword evidence="2 4" id="KW-0808">Transferase</keyword>
<proteinExistence type="inferred from homology"/>
<dbReference type="InterPro" id="IPR002376">
    <property type="entry name" value="Formyl_transf_N"/>
</dbReference>
<dbReference type="EMBL" id="DQVE01000043">
    <property type="protein sequence ID" value="HIP98497.1"/>
    <property type="molecule type" value="Genomic_DNA"/>
</dbReference>
<dbReference type="PANTHER" id="PTHR43369">
    <property type="entry name" value="PHOSPHORIBOSYLGLYCINAMIDE FORMYLTRANSFERASE"/>
    <property type="match status" value="1"/>
</dbReference>
<feature type="active site" description="Proton donor" evidence="4">
    <location>
        <position position="113"/>
    </location>
</feature>
<dbReference type="PANTHER" id="PTHR43369:SF2">
    <property type="entry name" value="PHOSPHORIBOSYLGLYCINAMIDE FORMYLTRANSFERASE"/>
    <property type="match status" value="1"/>
</dbReference>
<dbReference type="NCBIfam" id="TIGR00639">
    <property type="entry name" value="PurN"/>
    <property type="match status" value="1"/>
</dbReference>
<evidence type="ECO:0000259" key="5">
    <source>
        <dbReference type="Pfam" id="PF00551"/>
    </source>
</evidence>
<evidence type="ECO:0000256" key="2">
    <source>
        <dbReference type="ARBA" id="ARBA00022679"/>
    </source>
</evidence>
<gene>
    <name evidence="4" type="primary">purN</name>
    <name evidence="6" type="ORF">EYH37_03940</name>
</gene>
<dbReference type="InterPro" id="IPR036477">
    <property type="entry name" value="Formyl_transf_N_sf"/>
</dbReference>
<evidence type="ECO:0000313" key="6">
    <source>
        <dbReference type="EMBL" id="HIP98497.1"/>
    </source>
</evidence>
<dbReference type="Proteomes" id="UP000606463">
    <property type="component" value="Unassembled WGS sequence"/>
</dbReference>
<comment type="function">
    <text evidence="4">Catalyzes the transfer of a formyl group from 10-formyltetrahydrofolate to 5-phospho-ribosyl-glycinamide (GAR), producing 5-phospho-ribosyl-N-formylglycinamide (FGAR) and tetrahydrofolate.</text>
</comment>
<comment type="catalytic activity">
    <reaction evidence="4">
        <text>N(1)-(5-phospho-beta-D-ribosyl)glycinamide + (6R)-10-formyltetrahydrofolate = N(2)-formyl-N(1)-(5-phospho-beta-D-ribosyl)glycinamide + (6S)-5,6,7,8-tetrahydrofolate + H(+)</text>
        <dbReference type="Rhea" id="RHEA:15053"/>
        <dbReference type="ChEBI" id="CHEBI:15378"/>
        <dbReference type="ChEBI" id="CHEBI:57453"/>
        <dbReference type="ChEBI" id="CHEBI:143788"/>
        <dbReference type="ChEBI" id="CHEBI:147286"/>
        <dbReference type="ChEBI" id="CHEBI:195366"/>
        <dbReference type="EC" id="2.1.2.2"/>
    </reaction>
</comment>
<evidence type="ECO:0000256" key="1">
    <source>
        <dbReference type="ARBA" id="ARBA00005054"/>
    </source>
</evidence>
<keyword evidence="3 4" id="KW-0658">Purine biosynthesis</keyword>
<comment type="caution">
    <text evidence="6">The sequence shown here is derived from an EMBL/GenBank/DDBJ whole genome shotgun (WGS) entry which is preliminary data.</text>
</comment>
<comment type="pathway">
    <text evidence="1 4">Purine metabolism; IMP biosynthesis via de novo pathway; N(2)-formyl-N(1)-(5-phospho-D-ribosyl)glycinamide from N(1)-(5-phospho-D-ribosyl)glycinamide (10-formyl THF route): step 1/1.</text>
</comment>
<dbReference type="EC" id="2.1.2.2" evidence="4"/>
<feature type="binding site" evidence="4">
    <location>
        <begin position="94"/>
        <end position="97"/>
    </location>
    <ligand>
        <name>(6R)-10-formyltetrahydrofolate</name>
        <dbReference type="ChEBI" id="CHEBI:195366"/>
    </ligand>
</feature>
<dbReference type="GO" id="GO:0004644">
    <property type="term" value="F:phosphoribosylglycinamide formyltransferase activity"/>
    <property type="evidence" value="ECO:0007669"/>
    <property type="project" value="UniProtKB-UniRule"/>
</dbReference>
<dbReference type="GO" id="GO:0005829">
    <property type="term" value="C:cytosol"/>
    <property type="evidence" value="ECO:0007669"/>
    <property type="project" value="TreeGrafter"/>
</dbReference>
<dbReference type="SUPFAM" id="SSF53328">
    <property type="entry name" value="Formyltransferase"/>
    <property type="match status" value="1"/>
</dbReference>
<organism evidence="6 7">
    <name type="scientific">Aquifex aeolicus</name>
    <dbReference type="NCBI Taxonomy" id="63363"/>
    <lineage>
        <taxon>Bacteria</taxon>
        <taxon>Pseudomonadati</taxon>
        <taxon>Aquificota</taxon>
        <taxon>Aquificia</taxon>
        <taxon>Aquificales</taxon>
        <taxon>Aquificaceae</taxon>
        <taxon>Aquifex</taxon>
    </lineage>
</organism>
<feature type="binding site" evidence="4">
    <location>
        <position position="111"/>
    </location>
    <ligand>
        <name>(6R)-10-formyltetrahydrofolate</name>
        <dbReference type="ChEBI" id="CHEBI:195366"/>
    </ligand>
</feature>
<dbReference type="AlphaFoldDB" id="A0A9D1CFT9"/>
<protein>
    <recommendedName>
        <fullName evidence="4">Phosphoribosylglycinamide formyltransferase</fullName>
        <ecNumber evidence="4">2.1.2.2</ecNumber>
    </recommendedName>
    <alternativeName>
        <fullName evidence="4">5'-phosphoribosylglycinamide transformylase</fullName>
    </alternativeName>
    <alternativeName>
        <fullName evidence="4">GAR transformylase</fullName>
        <shortName evidence="4">GART</shortName>
    </alternativeName>
</protein>
<accession>A0A9D1CFT9</accession>
<dbReference type="Pfam" id="PF00551">
    <property type="entry name" value="Formyl_trans_N"/>
    <property type="match status" value="1"/>
</dbReference>
<comment type="similarity">
    <text evidence="4">Belongs to the GART family.</text>
</comment>
<name>A0A9D1CFT9_AQUAO</name>
<reference evidence="6" key="1">
    <citation type="journal article" date="2020" name="ISME J.">
        <title>Gammaproteobacteria mediating utilization of methyl-, sulfur- and petroleum organic compounds in deep ocean hydrothermal plumes.</title>
        <authorList>
            <person name="Zhou Z."/>
            <person name="Liu Y."/>
            <person name="Pan J."/>
            <person name="Cron B.R."/>
            <person name="Toner B.M."/>
            <person name="Anantharaman K."/>
            <person name="Breier J.A."/>
            <person name="Dick G.J."/>
            <person name="Li M."/>
        </authorList>
    </citation>
    <scope>NUCLEOTIDE SEQUENCE</scope>
    <source>
        <strain evidence="6">SZUA-1501</strain>
    </source>
</reference>
<feature type="site" description="Raises pKa of active site His" evidence="4">
    <location>
        <position position="149"/>
    </location>
</feature>
<comment type="caution">
    <text evidence="4">Lacks conserved residue(s) required for the propagation of feature annotation.</text>
</comment>
<evidence type="ECO:0000256" key="3">
    <source>
        <dbReference type="ARBA" id="ARBA00022755"/>
    </source>
</evidence>
<dbReference type="FunFam" id="3.40.50.170:FF:000007">
    <property type="entry name" value="Phosphoribosylglycinamide formyltransferase"/>
    <property type="match status" value="1"/>
</dbReference>
<sequence>MEGKKLPIAVFVSGRGTNLQSIIDAIEEGKLSAEIKLVVSNRSKAYALERSKRQGIPYKVIPSKSFKNEQEWGEELISAVKSSGAKLVVLAGFMKIVPTNFIEAFKNRIINIHPSILPSFKGLDAQGQAYRYGVTLTGCTVHIVTPELDAGPVIAQAVVPVLPNDTEETLAQRILKHEHRIYPQVIQWFSEGRVVVENGKVTVLGARYGTLPFNPELEKF</sequence>
<evidence type="ECO:0000256" key="4">
    <source>
        <dbReference type="HAMAP-Rule" id="MF_01930"/>
    </source>
</evidence>
<evidence type="ECO:0000313" key="7">
    <source>
        <dbReference type="Proteomes" id="UP000606463"/>
    </source>
</evidence>